<protein>
    <submittedName>
        <fullName evidence="1">Uncharacterized protein</fullName>
    </submittedName>
</protein>
<name>A0A1F5ISF6_9BACT</name>
<accession>A0A1F5ISF6</accession>
<dbReference type="AlphaFoldDB" id="A0A1F5ISF6"/>
<dbReference type="Proteomes" id="UP000176336">
    <property type="component" value="Unassembled WGS sequence"/>
</dbReference>
<dbReference type="EMBL" id="MFCR01000003">
    <property type="protein sequence ID" value="OGE19308.1"/>
    <property type="molecule type" value="Genomic_DNA"/>
</dbReference>
<organism evidence="1 2">
    <name type="scientific">Candidatus Daviesbacteria bacterium RIFCSPHIGHO2_01_FULL_41_23</name>
    <dbReference type="NCBI Taxonomy" id="1797764"/>
    <lineage>
        <taxon>Bacteria</taxon>
        <taxon>Candidatus Daviesiibacteriota</taxon>
    </lineage>
</organism>
<comment type="caution">
    <text evidence="1">The sequence shown here is derived from an EMBL/GenBank/DDBJ whole genome shotgun (WGS) entry which is preliminary data.</text>
</comment>
<sequence length="222" mass="25397">MSRLPGLFNSFDNLDQITPEKIAFWLKSVPEYKILENYLANRILYPQTHALTEFDMQIDLAILREALKNNSSIREPKKTNSLLGDNPFLNTTMRKILIPADFLNFVPNLLNLVQVFIDAFLLKRKRQDFFQDLWTIVLTGDIDEVVGSILMPQFDGNGGVIDFKIQNKNYKIQQGNLELIPCPKSRCEIAYKLEKGKLLGKQENAFEVYGGKLGLVVDGRDN</sequence>
<proteinExistence type="predicted"/>
<evidence type="ECO:0000313" key="2">
    <source>
        <dbReference type="Proteomes" id="UP000176336"/>
    </source>
</evidence>
<gene>
    <name evidence="1" type="ORF">A2871_00455</name>
</gene>
<evidence type="ECO:0000313" key="1">
    <source>
        <dbReference type="EMBL" id="OGE19308.1"/>
    </source>
</evidence>
<reference evidence="1 2" key="1">
    <citation type="journal article" date="2016" name="Nat. Commun.">
        <title>Thousands of microbial genomes shed light on interconnected biogeochemical processes in an aquifer system.</title>
        <authorList>
            <person name="Anantharaman K."/>
            <person name="Brown C.T."/>
            <person name="Hug L.A."/>
            <person name="Sharon I."/>
            <person name="Castelle C.J."/>
            <person name="Probst A.J."/>
            <person name="Thomas B.C."/>
            <person name="Singh A."/>
            <person name="Wilkins M.J."/>
            <person name="Karaoz U."/>
            <person name="Brodie E.L."/>
            <person name="Williams K.H."/>
            <person name="Hubbard S.S."/>
            <person name="Banfield J.F."/>
        </authorList>
    </citation>
    <scope>NUCLEOTIDE SEQUENCE [LARGE SCALE GENOMIC DNA]</scope>
</reference>